<sequence>MLCRMEPTGRSVSGSRRQRWSATARWFQNAYKEARNGTSPTPKNEYKVHGDLIQLPWMSFHKYMNGLMKGVSVVPGTTILQGRYTPSLSL</sequence>
<organism evidence="1 2">
    <name type="scientific">Sorghum bicolor</name>
    <name type="common">Sorghum</name>
    <name type="synonym">Sorghum vulgare</name>
    <dbReference type="NCBI Taxonomy" id="4558"/>
    <lineage>
        <taxon>Eukaryota</taxon>
        <taxon>Viridiplantae</taxon>
        <taxon>Streptophyta</taxon>
        <taxon>Embryophyta</taxon>
        <taxon>Tracheophyta</taxon>
        <taxon>Spermatophyta</taxon>
        <taxon>Magnoliopsida</taxon>
        <taxon>Liliopsida</taxon>
        <taxon>Poales</taxon>
        <taxon>Poaceae</taxon>
        <taxon>PACMAD clade</taxon>
        <taxon>Panicoideae</taxon>
        <taxon>Andropogonodae</taxon>
        <taxon>Andropogoneae</taxon>
        <taxon>Sorghinae</taxon>
        <taxon>Sorghum</taxon>
    </lineage>
</organism>
<dbReference type="EMBL" id="CM000766">
    <property type="protein sequence ID" value="OQU80250.1"/>
    <property type="molecule type" value="Genomic_DNA"/>
</dbReference>
<reference evidence="1 2" key="1">
    <citation type="journal article" date="2009" name="Nature">
        <title>The Sorghum bicolor genome and the diversification of grasses.</title>
        <authorList>
            <person name="Paterson A.H."/>
            <person name="Bowers J.E."/>
            <person name="Bruggmann R."/>
            <person name="Dubchak I."/>
            <person name="Grimwood J."/>
            <person name="Gundlach H."/>
            <person name="Haberer G."/>
            <person name="Hellsten U."/>
            <person name="Mitros T."/>
            <person name="Poliakov A."/>
            <person name="Schmutz J."/>
            <person name="Spannagl M."/>
            <person name="Tang H."/>
            <person name="Wang X."/>
            <person name="Wicker T."/>
            <person name="Bharti A.K."/>
            <person name="Chapman J."/>
            <person name="Feltus F.A."/>
            <person name="Gowik U."/>
            <person name="Grigoriev I.V."/>
            <person name="Lyons E."/>
            <person name="Maher C.A."/>
            <person name="Martis M."/>
            <person name="Narechania A."/>
            <person name="Otillar R.P."/>
            <person name="Penning B.W."/>
            <person name="Salamov A.A."/>
            <person name="Wang Y."/>
            <person name="Zhang L."/>
            <person name="Carpita N.C."/>
            <person name="Freeling M."/>
            <person name="Gingle A.R."/>
            <person name="Hash C.T."/>
            <person name="Keller B."/>
            <person name="Klein P."/>
            <person name="Kresovich S."/>
            <person name="McCann M.C."/>
            <person name="Ming R."/>
            <person name="Peterson D.G."/>
            <person name="Mehboob-ur-Rahman"/>
            <person name="Ware D."/>
            <person name="Westhoff P."/>
            <person name="Mayer K.F."/>
            <person name="Messing J."/>
            <person name="Rokhsar D.S."/>
        </authorList>
    </citation>
    <scope>NUCLEOTIDE SEQUENCE [LARGE SCALE GENOMIC DNA]</scope>
    <source>
        <strain evidence="2">cv. BTx623</strain>
    </source>
</reference>
<dbReference type="AlphaFoldDB" id="A0A1Z5R914"/>
<gene>
    <name evidence="1" type="ORF">SORBI_3007G100350</name>
</gene>
<evidence type="ECO:0000313" key="1">
    <source>
        <dbReference type="EMBL" id="OQU80250.1"/>
    </source>
</evidence>
<dbReference type="Gramene" id="OQU80250">
    <property type="protein sequence ID" value="OQU80250"/>
    <property type="gene ID" value="SORBI_3007G100350"/>
</dbReference>
<accession>A0A1Z5R914</accession>
<keyword evidence="2" id="KW-1185">Reference proteome</keyword>
<dbReference type="Proteomes" id="UP000000768">
    <property type="component" value="Chromosome 7"/>
</dbReference>
<reference evidence="2" key="2">
    <citation type="journal article" date="2018" name="Plant J.">
        <title>The Sorghum bicolor reference genome: improved assembly, gene annotations, a transcriptome atlas, and signatures of genome organization.</title>
        <authorList>
            <person name="McCormick R.F."/>
            <person name="Truong S.K."/>
            <person name="Sreedasyam A."/>
            <person name="Jenkins J."/>
            <person name="Shu S."/>
            <person name="Sims D."/>
            <person name="Kennedy M."/>
            <person name="Amirebrahimi M."/>
            <person name="Weers B.D."/>
            <person name="McKinley B."/>
            <person name="Mattison A."/>
            <person name="Morishige D.T."/>
            <person name="Grimwood J."/>
            <person name="Schmutz J."/>
            <person name="Mullet J.E."/>
        </authorList>
    </citation>
    <scope>NUCLEOTIDE SEQUENCE [LARGE SCALE GENOMIC DNA]</scope>
    <source>
        <strain evidence="2">cv. BTx623</strain>
    </source>
</reference>
<proteinExistence type="predicted"/>
<protein>
    <submittedName>
        <fullName evidence="1">Uncharacterized protein</fullName>
    </submittedName>
</protein>
<evidence type="ECO:0000313" key="2">
    <source>
        <dbReference type="Proteomes" id="UP000000768"/>
    </source>
</evidence>
<name>A0A1Z5R914_SORBI</name>
<dbReference type="InParanoid" id="A0A1Z5R914"/>